<dbReference type="AlphaFoldDB" id="A0A9P8UQP0"/>
<accession>A0A9P8UQP0</accession>
<gene>
    <name evidence="2" type="ORF">BKA67DRAFT_164248</name>
</gene>
<dbReference type="RefSeq" id="XP_045960931.1">
    <property type="nucleotide sequence ID" value="XM_046095183.1"/>
</dbReference>
<protein>
    <recommendedName>
        <fullName evidence="4">Secreted protein</fullName>
    </recommendedName>
</protein>
<proteinExistence type="predicted"/>
<evidence type="ECO:0008006" key="4">
    <source>
        <dbReference type="Google" id="ProtNLM"/>
    </source>
</evidence>
<keyword evidence="3" id="KW-1185">Reference proteome</keyword>
<feature type="chain" id="PRO_5040492483" description="Secreted protein" evidence="1">
    <location>
        <begin position="20"/>
        <end position="186"/>
    </location>
</feature>
<organism evidence="2 3">
    <name type="scientific">Truncatella angustata</name>
    <dbReference type="NCBI Taxonomy" id="152316"/>
    <lineage>
        <taxon>Eukaryota</taxon>
        <taxon>Fungi</taxon>
        <taxon>Dikarya</taxon>
        <taxon>Ascomycota</taxon>
        <taxon>Pezizomycotina</taxon>
        <taxon>Sordariomycetes</taxon>
        <taxon>Xylariomycetidae</taxon>
        <taxon>Amphisphaeriales</taxon>
        <taxon>Sporocadaceae</taxon>
        <taxon>Truncatella</taxon>
    </lineage>
</organism>
<name>A0A9P8UQP0_9PEZI</name>
<reference evidence="2" key="1">
    <citation type="journal article" date="2021" name="Nat. Commun.">
        <title>Genetic determinants of endophytism in the Arabidopsis root mycobiome.</title>
        <authorList>
            <person name="Mesny F."/>
            <person name="Miyauchi S."/>
            <person name="Thiergart T."/>
            <person name="Pickel B."/>
            <person name="Atanasova L."/>
            <person name="Karlsson M."/>
            <person name="Huettel B."/>
            <person name="Barry K.W."/>
            <person name="Haridas S."/>
            <person name="Chen C."/>
            <person name="Bauer D."/>
            <person name="Andreopoulos W."/>
            <person name="Pangilinan J."/>
            <person name="LaButti K."/>
            <person name="Riley R."/>
            <person name="Lipzen A."/>
            <person name="Clum A."/>
            <person name="Drula E."/>
            <person name="Henrissat B."/>
            <person name="Kohler A."/>
            <person name="Grigoriev I.V."/>
            <person name="Martin F.M."/>
            <person name="Hacquard S."/>
        </authorList>
    </citation>
    <scope>NUCLEOTIDE SEQUENCE</scope>
    <source>
        <strain evidence="2">MPI-SDFR-AT-0073</strain>
    </source>
</reference>
<dbReference type="Proteomes" id="UP000758603">
    <property type="component" value="Unassembled WGS sequence"/>
</dbReference>
<evidence type="ECO:0000256" key="1">
    <source>
        <dbReference type="SAM" id="SignalP"/>
    </source>
</evidence>
<keyword evidence="1" id="KW-0732">Signal</keyword>
<dbReference type="EMBL" id="JAGPXC010000002">
    <property type="protein sequence ID" value="KAH6656697.1"/>
    <property type="molecule type" value="Genomic_DNA"/>
</dbReference>
<sequence>MFRVPFFFFFFSSPSSSWCCVVYVEHLLYDCRIPYGFANRCPAVDSSSPCVSAVTHGPRTTGWWTCNKAVRQGITPKFDIERWFSFLSCRAGGLERVVSHTAFIRVARKRWADCVLLFPESSNSLHLPCYVKGFSPASLVLRYFMPLAAPVTSSGGGIHALELSIRRRTQNNEKRGEGIPLPASIC</sequence>
<feature type="signal peptide" evidence="1">
    <location>
        <begin position="1"/>
        <end position="19"/>
    </location>
</feature>
<evidence type="ECO:0000313" key="3">
    <source>
        <dbReference type="Proteomes" id="UP000758603"/>
    </source>
</evidence>
<evidence type="ECO:0000313" key="2">
    <source>
        <dbReference type="EMBL" id="KAH6656697.1"/>
    </source>
</evidence>
<dbReference type="GeneID" id="70124076"/>
<comment type="caution">
    <text evidence="2">The sequence shown here is derived from an EMBL/GenBank/DDBJ whole genome shotgun (WGS) entry which is preliminary data.</text>
</comment>